<dbReference type="AlphaFoldDB" id="A0AAN6MNU3"/>
<dbReference type="Proteomes" id="UP001303889">
    <property type="component" value="Unassembled WGS sequence"/>
</dbReference>
<organism evidence="1 2">
    <name type="scientific">Staphylotrichum tortipilum</name>
    <dbReference type="NCBI Taxonomy" id="2831512"/>
    <lineage>
        <taxon>Eukaryota</taxon>
        <taxon>Fungi</taxon>
        <taxon>Dikarya</taxon>
        <taxon>Ascomycota</taxon>
        <taxon>Pezizomycotina</taxon>
        <taxon>Sordariomycetes</taxon>
        <taxon>Sordariomycetidae</taxon>
        <taxon>Sordariales</taxon>
        <taxon>Chaetomiaceae</taxon>
        <taxon>Staphylotrichum</taxon>
    </lineage>
</organism>
<reference evidence="1" key="1">
    <citation type="journal article" date="2023" name="Mol. Phylogenet. Evol.">
        <title>Genome-scale phylogeny and comparative genomics of the fungal order Sordariales.</title>
        <authorList>
            <person name="Hensen N."/>
            <person name="Bonometti L."/>
            <person name="Westerberg I."/>
            <person name="Brannstrom I.O."/>
            <person name="Guillou S."/>
            <person name="Cros-Aarteil S."/>
            <person name="Calhoun S."/>
            <person name="Haridas S."/>
            <person name="Kuo A."/>
            <person name="Mondo S."/>
            <person name="Pangilinan J."/>
            <person name="Riley R."/>
            <person name="LaButti K."/>
            <person name="Andreopoulos B."/>
            <person name="Lipzen A."/>
            <person name="Chen C."/>
            <person name="Yan M."/>
            <person name="Daum C."/>
            <person name="Ng V."/>
            <person name="Clum A."/>
            <person name="Steindorff A."/>
            <person name="Ohm R.A."/>
            <person name="Martin F."/>
            <person name="Silar P."/>
            <person name="Natvig D.O."/>
            <person name="Lalanne C."/>
            <person name="Gautier V."/>
            <person name="Ament-Velasquez S.L."/>
            <person name="Kruys A."/>
            <person name="Hutchinson M.I."/>
            <person name="Powell A.J."/>
            <person name="Barry K."/>
            <person name="Miller A.N."/>
            <person name="Grigoriev I.V."/>
            <person name="Debuchy R."/>
            <person name="Gladieux P."/>
            <person name="Hiltunen Thoren M."/>
            <person name="Johannesson H."/>
        </authorList>
    </citation>
    <scope>NUCLEOTIDE SEQUENCE</scope>
    <source>
        <strain evidence="1">CBS 103.79</strain>
    </source>
</reference>
<comment type="caution">
    <text evidence="1">The sequence shown here is derived from an EMBL/GenBank/DDBJ whole genome shotgun (WGS) entry which is preliminary data.</text>
</comment>
<evidence type="ECO:0000313" key="1">
    <source>
        <dbReference type="EMBL" id="KAK3903761.1"/>
    </source>
</evidence>
<reference evidence="1" key="2">
    <citation type="submission" date="2023-05" db="EMBL/GenBank/DDBJ databases">
        <authorList>
            <consortium name="Lawrence Berkeley National Laboratory"/>
            <person name="Steindorff A."/>
            <person name="Hensen N."/>
            <person name="Bonometti L."/>
            <person name="Westerberg I."/>
            <person name="Brannstrom I.O."/>
            <person name="Guillou S."/>
            <person name="Cros-Aarteil S."/>
            <person name="Calhoun S."/>
            <person name="Haridas S."/>
            <person name="Kuo A."/>
            <person name="Mondo S."/>
            <person name="Pangilinan J."/>
            <person name="Riley R."/>
            <person name="Labutti K."/>
            <person name="Andreopoulos B."/>
            <person name="Lipzen A."/>
            <person name="Chen C."/>
            <person name="Yanf M."/>
            <person name="Daum C."/>
            <person name="Ng V."/>
            <person name="Clum A."/>
            <person name="Ohm R."/>
            <person name="Martin F."/>
            <person name="Silar P."/>
            <person name="Natvig D."/>
            <person name="Lalanne C."/>
            <person name="Gautier V."/>
            <person name="Ament-Velasquez S.L."/>
            <person name="Kruys A."/>
            <person name="Hutchinson M.I."/>
            <person name="Powell A.J."/>
            <person name="Barry K."/>
            <person name="Miller A.N."/>
            <person name="Grigoriev I.V."/>
            <person name="Debuchy R."/>
            <person name="Gladieux P."/>
            <person name="Thoren M.H."/>
            <person name="Johannesson H."/>
        </authorList>
    </citation>
    <scope>NUCLEOTIDE SEQUENCE</scope>
    <source>
        <strain evidence="1">CBS 103.79</strain>
    </source>
</reference>
<keyword evidence="2" id="KW-1185">Reference proteome</keyword>
<evidence type="ECO:0000313" key="2">
    <source>
        <dbReference type="Proteomes" id="UP001303889"/>
    </source>
</evidence>
<dbReference type="Pfam" id="PF20055">
    <property type="entry name" value="DUF6454"/>
    <property type="match status" value="1"/>
</dbReference>
<gene>
    <name evidence="1" type="ORF">C8A05DRAFT_43073</name>
</gene>
<protein>
    <submittedName>
        <fullName evidence="1">Uncharacterized protein</fullName>
    </submittedName>
</protein>
<accession>A0AAN6MNU3</accession>
<name>A0AAN6MNU3_9PEZI</name>
<sequence length="377" mass="40507">MDAVTLLAHRVRDALAAAMPAAAPEQWVLGGSSRSTSASAPSTSSSALLALLLSSLTPTLPAVNWTLSQPDVSIAPSPLPPPGASAHGDEIIRQFTALTRSTQWALVEKVPFEGDTFETEGLVRLGNDHYFVSAGEWTVPRSTSTAGPDGATVAGEGFAHMLVFNGQGRRIADATITSAGAPEYHGGGIEYDGTYIWATLAQYRPDSTATLVRMRPDTLQPEPVLRIADHMGAVVHDLSTGDLLTLNWGARSASLWNLNYKPNPLPNFTAPRAVIKNPSHYTDYQDCKFLGHSQQHGFRPVMLCGGITSLYGTTIGGVALVDMQSMVPLYEVPLTMLSDRGVLVTKNPMDVAIVDGKMRLFFLPDERNSTLYVYEPV</sequence>
<dbReference type="InterPro" id="IPR046312">
    <property type="entry name" value="DUF6454"/>
</dbReference>
<dbReference type="EMBL" id="MU855431">
    <property type="protein sequence ID" value="KAK3903761.1"/>
    <property type="molecule type" value="Genomic_DNA"/>
</dbReference>
<proteinExistence type="predicted"/>